<comment type="caution">
    <text evidence="2">The sequence shown here is derived from an EMBL/GenBank/DDBJ whole genome shotgun (WGS) entry which is preliminary data.</text>
</comment>
<dbReference type="Pfam" id="PF15711">
    <property type="entry name" value="ILEI"/>
    <property type="match status" value="1"/>
</dbReference>
<dbReference type="PANTHER" id="PTHR46396">
    <property type="entry name" value="PROTEIN O-LINKED-MANNOSE BETA-1,2-N-ACETYLGLUCOSAMINYLTRANSFERASE 1"/>
    <property type="match status" value="1"/>
</dbReference>
<feature type="non-terminal residue" evidence="2">
    <location>
        <position position="113"/>
    </location>
</feature>
<dbReference type="AlphaFoldDB" id="A0A8S3YX88"/>
<organism evidence="2 3">
    <name type="scientific">Candidula unifasciata</name>
    <dbReference type="NCBI Taxonomy" id="100452"/>
    <lineage>
        <taxon>Eukaryota</taxon>
        <taxon>Metazoa</taxon>
        <taxon>Spiralia</taxon>
        <taxon>Lophotrochozoa</taxon>
        <taxon>Mollusca</taxon>
        <taxon>Gastropoda</taxon>
        <taxon>Heterobranchia</taxon>
        <taxon>Euthyneura</taxon>
        <taxon>Panpulmonata</taxon>
        <taxon>Eupulmonata</taxon>
        <taxon>Stylommatophora</taxon>
        <taxon>Helicina</taxon>
        <taxon>Helicoidea</taxon>
        <taxon>Geomitridae</taxon>
        <taxon>Candidula</taxon>
    </lineage>
</organism>
<dbReference type="Proteomes" id="UP000678393">
    <property type="component" value="Unassembled WGS sequence"/>
</dbReference>
<protein>
    <recommendedName>
        <fullName evidence="1">ILEI/PANDER domain-containing protein</fullName>
    </recommendedName>
</protein>
<gene>
    <name evidence="2" type="ORF">CUNI_LOCUS7375</name>
</gene>
<dbReference type="OrthoDB" id="440755at2759"/>
<dbReference type="InterPro" id="IPR052463">
    <property type="entry name" value="O-linked_mannose_GnT"/>
</dbReference>
<evidence type="ECO:0000259" key="1">
    <source>
        <dbReference type="Pfam" id="PF15711"/>
    </source>
</evidence>
<evidence type="ECO:0000313" key="3">
    <source>
        <dbReference type="Proteomes" id="UP000678393"/>
    </source>
</evidence>
<dbReference type="GO" id="GO:0047223">
    <property type="term" value="F:beta-1,3-galactosyl-O-glycosyl-glycoprotein beta-1,3-N-acetylglucosaminyltransferase activity"/>
    <property type="evidence" value="ECO:0007669"/>
    <property type="project" value="TreeGrafter"/>
</dbReference>
<feature type="non-terminal residue" evidence="2">
    <location>
        <position position="1"/>
    </location>
</feature>
<evidence type="ECO:0000313" key="2">
    <source>
        <dbReference type="EMBL" id="CAG5121817.1"/>
    </source>
</evidence>
<dbReference type="GO" id="GO:0000139">
    <property type="term" value="C:Golgi membrane"/>
    <property type="evidence" value="ECO:0007669"/>
    <property type="project" value="TreeGrafter"/>
</dbReference>
<keyword evidence="3" id="KW-1185">Reference proteome</keyword>
<dbReference type="GO" id="GO:0016266">
    <property type="term" value="P:protein O-linked glycosylation via N-acetyl-galactosamine"/>
    <property type="evidence" value="ECO:0007669"/>
    <property type="project" value="TreeGrafter"/>
</dbReference>
<feature type="domain" description="ILEI/PANDER" evidence="1">
    <location>
        <begin position="54"/>
        <end position="111"/>
    </location>
</feature>
<sequence>VAEMKIEEPNSNKRLNGHSLPQSVTINLVSSRENVFIAVDGTTILQDEGFDKNRGIHVIILNQSTGSVMAKRVFDTYSQQEDDAMVLFLNMVSTGRILVFAIKDEGSFQLKSP</sequence>
<dbReference type="PROSITE" id="PS52031">
    <property type="entry name" value="GG_LECTIN"/>
    <property type="match status" value="1"/>
</dbReference>
<accession>A0A8S3YX88</accession>
<dbReference type="InterPro" id="IPR039477">
    <property type="entry name" value="ILEI/PANDER_dom"/>
</dbReference>
<dbReference type="EMBL" id="CAJHNH020001168">
    <property type="protein sequence ID" value="CAG5121817.1"/>
    <property type="molecule type" value="Genomic_DNA"/>
</dbReference>
<name>A0A8S3YX88_9EUPU</name>
<reference evidence="2" key="1">
    <citation type="submission" date="2021-04" db="EMBL/GenBank/DDBJ databases">
        <authorList>
            <consortium name="Molecular Ecology Group"/>
        </authorList>
    </citation>
    <scope>NUCLEOTIDE SEQUENCE</scope>
</reference>
<dbReference type="PANTHER" id="PTHR46396:SF1">
    <property type="entry name" value="PROTEIN O-LINKED-MANNOSE BETA-1,2-N-ACETYLGLUCOSAMINYLTRANSFERASE 1"/>
    <property type="match status" value="1"/>
</dbReference>
<proteinExistence type="predicted"/>